<comment type="caution">
    <text evidence="4">The sequence shown here is derived from an EMBL/GenBank/DDBJ whole genome shotgun (WGS) entry which is preliminary data.</text>
</comment>
<keyword evidence="3" id="KW-0349">Heme</keyword>
<dbReference type="SUPFAM" id="SSF48264">
    <property type="entry name" value="Cytochrome P450"/>
    <property type="match status" value="1"/>
</dbReference>
<dbReference type="Proteomes" id="UP001291926">
    <property type="component" value="Unassembled WGS sequence"/>
</dbReference>
<comment type="subcellular location">
    <subcellularLocation>
        <location evidence="1">Membrane</location>
        <topology evidence="1">Single-pass membrane protein</topology>
    </subcellularLocation>
</comment>
<dbReference type="PANTHER" id="PTHR47951:SF7">
    <property type="entry name" value="FLAVONOID 3',5'-HYDROXYLASE-LIKE ISOFORM X1"/>
    <property type="match status" value="1"/>
</dbReference>
<organism evidence="4 5">
    <name type="scientific">Penstemon davidsonii</name>
    <dbReference type="NCBI Taxonomy" id="160366"/>
    <lineage>
        <taxon>Eukaryota</taxon>
        <taxon>Viridiplantae</taxon>
        <taxon>Streptophyta</taxon>
        <taxon>Embryophyta</taxon>
        <taxon>Tracheophyta</taxon>
        <taxon>Spermatophyta</taxon>
        <taxon>Magnoliopsida</taxon>
        <taxon>eudicotyledons</taxon>
        <taxon>Gunneridae</taxon>
        <taxon>Pentapetalae</taxon>
        <taxon>asterids</taxon>
        <taxon>lamiids</taxon>
        <taxon>Lamiales</taxon>
        <taxon>Plantaginaceae</taxon>
        <taxon>Cheloneae</taxon>
        <taxon>Penstemon</taxon>
    </lineage>
</organism>
<keyword evidence="3" id="KW-0503">Monooxygenase</keyword>
<dbReference type="PRINTS" id="PR00463">
    <property type="entry name" value="EP450I"/>
</dbReference>
<dbReference type="PANTHER" id="PTHR47951">
    <property type="entry name" value="OS08G0547900 PROTEIN"/>
    <property type="match status" value="1"/>
</dbReference>
<evidence type="ECO:0000313" key="4">
    <source>
        <dbReference type="EMBL" id="KAK4486395.1"/>
    </source>
</evidence>
<dbReference type="PROSITE" id="PS00086">
    <property type="entry name" value="CYTOCHROME_P450"/>
    <property type="match status" value="1"/>
</dbReference>
<sequence>MCTPSLEGSYNLRKDVVRKAIKDVYNTKMDKTIEIGELVFLTVLNVGINMLWGGTIDEGEECEKIVAEFKEVIPKFVDLFGKANVSDFFPILAGLDIQGVKRDMEIQLQSIDRILDALIAQCMKKLSEIGKDEGRKDFLQILLELKEKEDSEMSITPKQLKAILIDIVTGGTDTSSTTIEWAMAELMNNLEVMTKVQKELSDIVGLDNIVEESHMPKLQYLEAVVKETMRLHPAIPFLVPRSPSQSSIIGGYTIPKNSTVFINVWSIQRDPSIWEKPLEFKPERFLNNNGKFDYRGNNFSYLPFGSGRRVCVGMPLAERMIIYLLASLLHSFEWKLPQGEELDMTEKFGIVLRKNTPLYAIPSPRLSDSHLYA</sequence>
<keyword evidence="3" id="KW-0408">Iron</keyword>
<keyword evidence="3" id="KW-0479">Metal-binding</keyword>
<evidence type="ECO:0000313" key="5">
    <source>
        <dbReference type="Proteomes" id="UP001291926"/>
    </source>
</evidence>
<keyword evidence="5" id="KW-1185">Reference proteome</keyword>
<gene>
    <name evidence="4" type="ORF">RD792_009069</name>
</gene>
<comment type="similarity">
    <text evidence="3">Belongs to the cytochrome P450 family.</text>
</comment>
<protein>
    <recommendedName>
        <fullName evidence="6">Cytochrome P450</fullName>
    </recommendedName>
</protein>
<proteinExistence type="inferred from homology"/>
<evidence type="ECO:0000256" key="3">
    <source>
        <dbReference type="RuleBase" id="RU000461"/>
    </source>
</evidence>
<dbReference type="InterPro" id="IPR002401">
    <property type="entry name" value="Cyt_P450_E_grp-I"/>
</dbReference>
<dbReference type="InterPro" id="IPR001128">
    <property type="entry name" value="Cyt_P450"/>
</dbReference>
<evidence type="ECO:0000256" key="1">
    <source>
        <dbReference type="ARBA" id="ARBA00004167"/>
    </source>
</evidence>
<keyword evidence="2 3" id="KW-0560">Oxidoreductase</keyword>
<dbReference type="InterPro" id="IPR036396">
    <property type="entry name" value="Cyt_P450_sf"/>
</dbReference>
<dbReference type="Gene3D" id="1.10.630.10">
    <property type="entry name" value="Cytochrome P450"/>
    <property type="match status" value="1"/>
</dbReference>
<dbReference type="PRINTS" id="PR00385">
    <property type="entry name" value="P450"/>
</dbReference>
<evidence type="ECO:0000256" key="2">
    <source>
        <dbReference type="ARBA" id="ARBA00023002"/>
    </source>
</evidence>
<evidence type="ECO:0008006" key="6">
    <source>
        <dbReference type="Google" id="ProtNLM"/>
    </source>
</evidence>
<dbReference type="Pfam" id="PF00067">
    <property type="entry name" value="p450"/>
    <property type="match status" value="1"/>
</dbReference>
<dbReference type="InterPro" id="IPR017972">
    <property type="entry name" value="Cyt_P450_CS"/>
</dbReference>
<accession>A0ABR0DB18</accession>
<reference evidence="4 5" key="1">
    <citation type="journal article" date="2023" name="bioRxiv">
        <title>Genome report: Whole genome sequence and annotation of Penstemon davidsonii.</title>
        <authorList>
            <person name="Ostevik K.L."/>
            <person name="Alabady M."/>
            <person name="Zhang M."/>
            <person name="Rausher M.D."/>
        </authorList>
    </citation>
    <scope>NUCLEOTIDE SEQUENCE [LARGE SCALE GENOMIC DNA]</scope>
    <source>
        <strain evidence="4">DNT005</strain>
        <tissue evidence="4">Whole leaf</tissue>
    </source>
</reference>
<dbReference type="EMBL" id="JAYDYQ010002533">
    <property type="protein sequence ID" value="KAK4486395.1"/>
    <property type="molecule type" value="Genomic_DNA"/>
</dbReference>
<name>A0ABR0DB18_9LAMI</name>